<name>U7V3L7_9FUSO</name>
<protein>
    <submittedName>
        <fullName evidence="4">Bacterial transferase hexapeptide repeat protein</fullName>
    </submittedName>
</protein>
<gene>
    <name evidence="4" type="ORF">HMPREF0202_02684</name>
</gene>
<dbReference type="Gene3D" id="2.160.10.10">
    <property type="entry name" value="Hexapeptide repeat proteins"/>
    <property type="match status" value="1"/>
</dbReference>
<dbReference type="InterPro" id="IPR011004">
    <property type="entry name" value="Trimer_LpxA-like_sf"/>
</dbReference>
<keyword evidence="3" id="KW-0472">Membrane</keyword>
<keyword evidence="2" id="KW-0012">Acyltransferase</keyword>
<comment type="caution">
    <text evidence="4">The sequence shown here is derived from an EMBL/GenBank/DDBJ whole genome shotgun (WGS) entry which is preliminary data.</text>
</comment>
<dbReference type="CDD" id="cd03354">
    <property type="entry name" value="LbH_SAT"/>
    <property type="match status" value="1"/>
</dbReference>
<evidence type="ECO:0000256" key="3">
    <source>
        <dbReference type="SAM" id="Phobius"/>
    </source>
</evidence>
<dbReference type="PANTHER" id="PTHR42811">
    <property type="entry name" value="SERINE ACETYLTRANSFERASE"/>
    <property type="match status" value="1"/>
</dbReference>
<reference evidence="4 5" key="1">
    <citation type="submission" date="2013-08" db="EMBL/GenBank/DDBJ databases">
        <authorList>
            <person name="Weinstock G."/>
            <person name="Sodergren E."/>
            <person name="Wylie T."/>
            <person name="Fulton L."/>
            <person name="Fulton R."/>
            <person name="Fronick C."/>
            <person name="O'Laughlin M."/>
            <person name="Godfrey J."/>
            <person name="Miner T."/>
            <person name="Herter B."/>
            <person name="Appelbaum E."/>
            <person name="Cordes M."/>
            <person name="Lek S."/>
            <person name="Wollam A."/>
            <person name="Pepin K.H."/>
            <person name="Palsikar V.B."/>
            <person name="Mitreva M."/>
            <person name="Wilson R.K."/>
        </authorList>
    </citation>
    <scope>NUCLEOTIDE SEQUENCE [LARGE SCALE GENOMIC DNA]</scope>
    <source>
        <strain evidence="4 5">ATCC BAA-474</strain>
    </source>
</reference>
<dbReference type="eggNOG" id="COG1045">
    <property type="taxonomic scope" value="Bacteria"/>
</dbReference>
<keyword evidence="3" id="KW-1133">Transmembrane helix</keyword>
<proteinExistence type="predicted"/>
<dbReference type="InterPro" id="IPR005881">
    <property type="entry name" value="Ser_O-AcTrfase"/>
</dbReference>
<evidence type="ECO:0000256" key="2">
    <source>
        <dbReference type="ARBA" id="ARBA00023315"/>
    </source>
</evidence>
<organism evidence="4 5">
    <name type="scientific">Cetobacterium somerae ATCC BAA-474</name>
    <dbReference type="NCBI Taxonomy" id="1319815"/>
    <lineage>
        <taxon>Bacteria</taxon>
        <taxon>Fusobacteriati</taxon>
        <taxon>Fusobacteriota</taxon>
        <taxon>Fusobacteriia</taxon>
        <taxon>Fusobacteriales</taxon>
        <taxon>Fusobacteriaceae</taxon>
        <taxon>Cetobacterium</taxon>
    </lineage>
</organism>
<dbReference type="InterPro" id="IPR045304">
    <property type="entry name" value="LbH_SAT"/>
</dbReference>
<keyword evidence="1 4" id="KW-0808">Transferase</keyword>
<keyword evidence="3" id="KW-0812">Transmembrane</keyword>
<evidence type="ECO:0000256" key="1">
    <source>
        <dbReference type="ARBA" id="ARBA00022679"/>
    </source>
</evidence>
<dbReference type="PIRSF" id="PIRSF000441">
    <property type="entry name" value="CysE"/>
    <property type="match status" value="1"/>
</dbReference>
<keyword evidence="5" id="KW-1185">Reference proteome</keyword>
<evidence type="ECO:0000313" key="4">
    <source>
        <dbReference type="EMBL" id="ERT66126.1"/>
    </source>
</evidence>
<dbReference type="GO" id="GO:0009001">
    <property type="term" value="F:serine O-acetyltransferase activity"/>
    <property type="evidence" value="ECO:0007669"/>
    <property type="project" value="InterPro"/>
</dbReference>
<dbReference type="GO" id="GO:0005737">
    <property type="term" value="C:cytoplasm"/>
    <property type="evidence" value="ECO:0007669"/>
    <property type="project" value="InterPro"/>
</dbReference>
<dbReference type="HOGENOM" id="CLU_051638_10_1_0"/>
<dbReference type="RefSeq" id="WP_023052212.1">
    <property type="nucleotide sequence ID" value="NZ_CP173065.2"/>
</dbReference>
<feature type="transmembrane region" description="Helical" evidence="3">
    <location>
        <begin position="76"/>
        <end position="93"/>
    </location>
</feature>
<sequence>MGYLNNTLKRYCKRNSLKEKVRVILTNRGFQSVMIYRVSNLLYKKKLGFISMILTRIIQILYSIDIDYKAKIDEGLLIFHGVGLVIGCGVIIGKNCTLFHNTTLGLKFSKNGDGMPILGNNVFIGCGTIILGEIEIENNKKIRAGSLIIS</sequence>
<dbReference type="SUPFAM" id="SSF51161">
    <property type="entry name" value="Trimeric LpxA-like enzymes"/>
    <property type="match status" value="1"/>
</dbReference>
<feature type="transmembrane region" description="Helical" evidence="3">
    <location>
        <begin position="47"/>
        <end position="64"/>
    </location>
</feature>
<accession>U7V3L7</accession>
<dbReference type="Proteomes" id="UP000017081">
    <property type="component" value="Unassembled WGS sequence"/>
</dbReference>
<dbReference type="EMBL" id="AXZF01000146">
    <property type="protein sequence ID" value="ERT66126.1"/>
    <property type="molecule type" value="Genomic_DNA"/>
</dbReference>
<dbReference type="GO" id="GO:0006535">
    <property type="term" value="P:cysteine biosynthetic process from serine"/>
    <property type="evidence" value="ECO:0007669"/>
    <property type="project" value="InterPro"/>
</dbReference>
<evidence type="ECO:0000313" key="5">
    <source>
        <dbReference type="Proteomes" id="UP000017081"/>
    </source>
</evidence>
<dbReference type="AlphaFoldDB" id="U7V3L7"/>
<dbReference type="STRING" id="1319815.HMPREF0202_02684"/>